<feature type="region of interest" description="Disordered" evidence="1">
    <location>
        <begin position="38"/>
        <end position="67"/>
    </location>
</feature>
<proteinExistence type="predicted"/>
<feature type="non-terminal residue" evidence="4">
    <location>
        <position position="1"/>
    </location>
</feature>
<organism evidence="4">
    <name type="scientific">uncultured Solirubrobacteraceae bacterium</name>
    <dbReference type="NCBI Taxonomy" id="1162706"/>
    <lineage>
        <taxon>Bacteria</taxon>
        <taxon>Bacillati</taxon>
        <taxon>Actinomycetota</taxon>
        <taxon>Thermoleophilia</taxon>
        <taxon>Solirubrobacterales</taxon>
        <taxon>Solirubrobacteraceae</taxon>
        <taxon>environmental samples</taxon>
    </lineage>
</organism>
<keyword evidence="2" id="KW-0472">Membrane</keyword>
<keyword evidence="2" id="KW-0812">Transmembrane</keyword>
<name>A0A6J4T690_9ACTN</name>
<evidence type="ECO:0000259" key="3">
    <source>
        <dbReference type="Pfam" id="PF13399"/>
    </source>
</evidence>
<evidence type="ECO:0000256" key="2">
    <source>
        <dbReference type="SAM" id="Phobius"/>
    </source>
</evidence>
<dbReference type="EMBL" id="CADCVO010000484">
    <property type="protein sequence ID" value="CAA9514347.1"/>
    <property type="molecule type" value="Genomic_DNA"/>
</dbReference>
<dbReference type="AlphaFoldDB" id="A0A6J4T690"/>
<keyword evidence="2" id="KW-1133">Transmembrane helix</keyword>
<reference evidence="4" key="1">
    <citation type="submission" date="2020-02" db="EMBL/GenBank/DDBJ databases">
        <authorList>
            <person name="Meier V. D."/>
        </authorList>
    </citation>
    <scope>NUCLEOTIDE SEQUENCE</scope>
    <source>
        <strain evidence="4">AVDCRST_MAG13</strain>
    </source>
</reference>
<feature type="transmembrane region" description="Helical" evidence="2">
    <location>
        <begin position="12"/>
        <end position="33"/>
    </location>
</feature>
<feature type="compositionally biased region" description="Low complexity" evidence="1">
    <location>
        <begin position="41"/>
        <end position="50"/>
    </location>
</feature>
<evidence type="ECO:0000256" key="1">
    <source>
        <dbReference type="SAM" id="MobiDB-lite"/>
    </source>
</evidence>
<dbReference type="InterPro" id="IPR027381">
    <property type="entry name" value="LytR/CpsA/Psr_C"/>
</dbReference>
<gene>
    <name evidence="4" type="ORF">AVDCRST_MAG13-2982</name>
</gene>
<dbReference type="Pfam" id="PF13399">
    <property type="entry name" value="LytR_C"/>
    <property type="match status" value="1"/>
</dbReference>
<dbReference type="Gene3D" id="3.30.70.2390">
    <property type="match status" value="1"/>
</dbReference>
<feature type="domain" description="LytR/CpsA/Psr regulator C-terminal" evidence="3">
    <location>
        <begin position="72"/>
        <end position="164"/>
    </location>
</feature>
<accession>A0A6J4T690</accession>
<sequence>AEPEGRSRGRLLPYLGGGVVALAVAAVVAVTVLGGGDDPAPRTAAPAPAGNQLEEPAGAVAEPTPPLDRSQFSIRVLNGTTVAGVARTVNDRLERRDYTAAAQPTNAAVNNVPTTTVAFSEGNRRAANDVARILGVAQENVVQADEATRVQGGGADVIVTVGADKADG</sequence>
<evidence type="ECO:0000313" key="4">
    <source>
        <dbReference type="EMBL" id="CAA9514347.1"/>
    </source>
</evidence>
<protein>
    <recommendedName>
        <fullName evidence="3">LytR/CpsA/Psr regulator C-terminal domain-containing protein</fullName>
    </recommendedName>
</protein>